<proteinExistence type="predicted"/>
<reference evidence="1 2" key="1">
    <citation type="submission" date="2019-08" db="EMBL/GenBank/DDBJ databases">
        <title>Bacillus genomes from the desert of Cuatro Cienegas, Coahuila.</title>
        <authorList>
            <person name="Olmedo-Alvarez G."/>
        </authorList>
    </citation>
    <scope>NUCLEOTIDE SEQUENCE [LARGE SCALE GENOMIC DNA]</scope>
    <source>
        <strain evidence="1 2">CH446_14T</strain>
    </source>
</reference>
<dbReference type="AlphaFoldDB" id="A0A5D4R572"/>
<evidence type="ECO:0000313" key="1">
    <source>
        <dbReference type="EMBL" id="TYS45700.1"/>
    </source>
</evidence>
<dbReference type="RefSeq" id="WP_148976241.1">
    <property type="nucleotide sequence ID" value="NZ_VTER01000010.1"/>
</dbReference>
<gene>
    <name evidence="1" type="ORF">FZD51_19220</name>
</gene>
<dbReference type="Proteomes" id="UP000322139">
    <property type="component" value="Unassembled WGS sequence"/>
</dbReference>
<dbReference type="EMBL" id="VTER01000010">
    <property type="protein sequence ID" value="TYS45700.1"/>
    <property type="molecule type" value="Genomic_DNA"/>
</dbReference>
<name>A0A5D4R572_9BACI</name>
<evidence type="ECO:0000313" key="2">
    <source>
        <dbReference type="Proteomes" id="UP000322139"/>
    </source>
</evidence>
<sequence>MKKVFDFNYEGHRIQVVNSWFFGEKLYVDGKLQDENLGVAIRATLEGVLKSNDNLTKNIKVTLGGIFTVNCKVFIDNTLVFSNR</sequence>
<accession>A0A5D4R572</accession>
<comment type="caution">
    <text evidence="1">The sequence shown here is derived from an EMBL/GenBank/DDBJ whole genome shotgun (WGS) entry which is preliminary data.</text>
</comment>
<organism evidence="1 2">
    <name type="scientific">Bacillus infantis</name>
    <dbReference type="NCBI Taxonomy" id="324767"/>
    <lineage>
        <taxon>Bacteria</taxon>
        <taxon>Bacillati</taxon>
        <taxon>Bacillota</taxon>
        <taxon>Bacilli</taxon>
        <taxon>Bacillales</taxon>
        <taxon>Bacillaceae</taxon>
        <taxon>Bacillus</taxon>
    </lineage>
</organism>
<protein>
    <submittedName>
        <fullName evidence="1">Uncharacterized protein</fullName>
    </submittedName>
</protein>